<accession>A0ABW5ZJ10</accession>
<evidence type="ECO:0000313" key="1">
    <source>
        <dbReference type="EMBL" id="MFD2912898.1"/>
    </source>
</evidence>
<proteinExistence type="predicted"/>
<dbReference type="RefSeq" id="WP_204730028.1">
    <property type="nucleotide sequence ID" value="NZ_JAFBDK010000013.1"/>
</dbReference>
<organism evidence="1 2">
    <name type="scientific">Jeotgalibacillus terrae</name>
    <dbReference type="NCBI Taxonomy" id="587735"/>
    <lineage>
        <taxon>Bacteria</taxon>
        <taxon>Bacillati</taxon>
        <taxon>Bacillota</taxon>
        <taxon>Bacilli</taxon>
        <taxon>Bacillales</taxon>
        <taxon>Caryophanaceae</taxon>
        <taxon>Jeotgalibacillus</taxon>
    </lineage>
</organism>
<reference evidence="2" key="1">
    <citation type="journal article" date="2019" name="Int. J. Syst. Evol. Microbiol.">
        <title>The Global Catalogue of Microorganisms (GCM) 10K type strain sequencing project: providing services to taxonomists for standard genome sequencing and annotation.</title>
        <authorList>
            <consortium name="The Broad Institute Genomics Platform"/>
            <consortium name="The Broad Institute Genome Sequencing Center for Infectious Disease"/>
            <person name="Wu L."/>
            <person name="Ma J."/>
        </authorList>
    </citation>
    <scope>NUCLEOTIDE SEQUENCE [LARGE SCALE GENOMIC DNA]</scope>
    <source>
        <strain evidence="2">KCTC 13528</strain>
    </source>
</reference>
<dbReference type="Proteomes" id="UP001597561">
    <property type="component" value="Unassembled WGS sequence"/>
</dbReference>
<dbReference type="EMBL" id="JBHUPG010000025">
    <property type="protein sequence ID" value="MFD2912898.1"/>
    <property type="molecule type" value="Genomic_DNA"/>
</dbReference>
<protein>
    <submittedName>
        <fullName evidence="1">Uncharacterized protein</fullName>
    </submittedName>
</protein>
<name>A0ABW5ZJ10_9BACL</name>
<evidence type="ECO:0000313" key="2">
    <source>
        <dbReference type="Proteomes" id="UP001597561"/>
    </source>
</evidence>
<sequence length="45" mass="5051">MNIYILSSIKNETDDADSNSDRLFAQYPDDGLQSIDLSKAVNRIC</sequence>
<gene>
    <name evidence="1" type="ORF">ACFS5P_13505</name>
</gene>
<comment type="caution">
    <text evidence="1">The sequence shown here is derived from an EMBL/GenBank/DDBJ whole genome shotgun (WGS) entry which is preliminary data.</text>
</comment>
<keyword evidence="2" id="KW-1185">Reference proteome</keyword>